<gene>
    <name evidence="2" type="ORF">J5N97_002476</name>
</gene>
<evidence type="ECO:0000256" key="1">
    <source>
        <dbReference type="SAM" id="SignalP"/>
    </source>
</evidence>
<keyword evidence="1" id="KW-0732">Signal</keyword>
<evidence type="ECO:0000313" key="2">
    <source>
        <dbReference type="EMBL" id="KAJ0984120.1"/>
    </source>
</evidence>
<feature type="signal peptide" evidence="1">
    <location>
        <begin position="1"/>
        <end position="21"/>
    </location>
</feature>
<accession>A0A9D5HP87</accession>
<sequence>MTVSFLVLVLLVSLILPCTLAIICEDLPQDLCAFAISASSQRCLLESIPHRPGVAVEYQCRTSGVVVETMSDWVETDACVSACGVDRNSIGISSDALMEPHFTSKLCAVECYDNCPNIINLYFNLAAGEGVYLPDICEAQRANPQRAVLEFLGSGAAPSPVAGSDNLGYSESSLLTGPSPIASPPASA</sequence>
<dbReference type="AlphaFoldDB" id="A0A9D5HP87"/>
<dbReference type="Pfam" id="PF06521">
    <property type="entry name" value="PAR1"/>
    <property type="match status" value="1"/>
</dbReference>
<protein>
    <recommendedName>
        <fullName evidence="4">PAR1 protein</fullName>
    </recommendedName>
</protein>
<evidence type="ECO:0000313" key="3">
    <source>
        <dbReference type="Proteomes" id="UP001085076"/>
    </source>
</evidence>
<dbReference type="Proteomes" id="UP001085076">
    <property type="component" value="Miscellaneous, Linkage group lg01"/>
</dbReference>
<dbReference type="OrthoDB" id="772928at2759"/>
<feature type="chain" id="PRO_5039396123" description="PAR1 protein" evidence="1">
    <location>
        <begin position="22"/>
        <end position="188"/>
    </location>
</feature>
<evidence type="ECO:0008006" key="4">
    <source>
        <dbReference type="Google" id="ProtNLM"/>
    </source>
</evidence>
<keyword evidence="3" id="KW-1185">Reference proteome</keyword>
<dbReference type="InterPro" id="IPR009489">
    <property type="entry name" value="PAR1"/>
</dbReference>
<dbReference type="EMBL" id="JAGGNH010000001">
    <property type="protein sequence ID" value="KAJ0984120.1"/>
    <property type="molecule type" value="Genomic_DNA"/>
</dbReference>
<dbReference type="PANTHER" id="PTHR33649:SF4">
    <property type="entry name" value="PAR1 PROTEIN"/>
    <property type="match status" value="1"/>
</dbReference>
<comment type="caution">
    <text evidence="2">The sequence shown here is derived from an EMBL/GenBank/DDBJ whole genome shotgun (WGS) entry which is preliminary data.</text>
</comment>
<dbReference type="PANTHER" id="PTHR33649">
    <property type="entry name" value="PAR1 PROTEIN"/>
    <property type="match status" value="1"/>
</dbReference>
<reference evidence="2" key="2">
    <citation type="journal article" date="2022" name="Hortic Res">
        <title>The genome of Dioscorea zingiberensis sheds light on the biosynthesis, origin and evolution of the medicinally important diosgenin saponins.</title>
        <authorList>
            <person name="Li Y."/>
            <person name="Tan C."/>
            <person name="Li Z."/>
            <person name="Guo J."/>
            <person name="Li S."/>
            <person name="Chen X."/>
            <person name="Wang C."/>
            <person name="Dai X."/>
            <person name="Yang H."/>
            <person name="Song W."/>
            <person name="Hou L."/>
            <person name="Xu J."/>
            <person name="Tong Z."/>
            <person name="Xu A."/>
            <person name="Yuan X."/>
            <person name="Wang W."/>
            <person name="Yang Q."/>
            <person name="Chen L."/>
            <person name="Sun Z."/>
            <person name="Wang K."/>
            <person name="Pan B."/>
            <person name="Chen J."/>
            <person name="Bao Y."/>
            <person name="Liu F."/>
            <person name="Qi X."/>
            <person name="Gang D.R."/>
            <person name="Wen J."/>
            <person name="Li J."/>
        </authorList>
    </citation>
    <scope>NUCLEOTIDE SEQUENCE</scope>
    <source>
        <strain evidence="2">Dzin_1.0</strain>
    </source>
</reference>
<reference evidence="2" key="1">
    <citation type="submission" date="2021-03" db="EMBL/GenBank/DDBJ databases">
        <authorList>
            <person name="Li Z."/>
            <person name="Yang C."/>
        </authorList>
    </citation>
    <scope>NUCLEOTIDE SEQUENCE</scope>
    <source>
        <strain evidence="2">Dzin_1.0</strain>
        <tissue evidence="2">Leaf</tissue>
    </source>
</reference>
<proteinExistence type="predicted"/>
<organism evidence="2 3">
    <name type="scientific">Dioscorea zingiberensis</name>
    <dbReference type="NCBI Taxonomy" id="325984"/>
    <lineage>
        <taxon>Eukaryota</taxon>
        <taxon>Viridiplantae</taxon>
        <taxon>Streptophyta</taxon>
        <taxon>Embryophyta</taxon>
        <taxon>Tracheophyta</taxon>
        <taxon>Spermatophyta</taxon>
        <taxon>Magnoliopsida</taxon>
        <taxon>Liliopsida</taxon>
        <taxon>Dioscoreales</taxon>
        <taxon>Dioscoreaceae</taxon>
        <taxon>Dioscorea</taxon>
    </lineage>
</organism>
<name>A0A9D5HP87_9LILI</name>